<reference evidence="10" key="2">
    <citation type="submission" date="2025-08" db="UniProtKB">
        <authorList>
            <consortium name="Ensembl"/>
        </authorList>
    </citation>
    <scope>IDENTIFICATION</scope>
</reference>
<keyword evidence="3" id="KW-0272">Extracellular matrix</keyword>
<keyword evidence="6" id="KW-0325">Glycoprotein</keyword>
<dbReference type="SMART" id="SM00327">
    <property type="entry name" value="VWA"/>
    <property type="match status" value="2"/>
</dbReference>
<dbReference type="OrthoDB" id="6132182at2759"/>
<protein>
    <submittedName>
        <fullName evidence="10">Collagen type VI alpha 6 chain</fullName>
    </submittedName>
</protein>
<organism evidence="10 11">
    <name type="scientific">Gopherus evgoodei</name>
    <name type="common">Goodes thornscrub tortoise</name>
    <dbReference type="NCBI Taxonomy" id="1825980"/>
    <lineage>
        <taxon>Eukaryota</taxon>
        <taxon>Metazoa</taxon>
        <taxon>Chordata</taxon>
        <taxon>Craniata</taxon>
        <taxon>Vertebrata</taxon>
        <taxon>Euteleostomi</taxon>
        <taxon>Archelosauria</taxon>
        <taxon>Testudinata</taxon>
        <taxon>Testudines</taxon>
        <taxon>Cryptodira</taxon>
        <taxon>Durocryptodira</taxon>
        <taxon>Testudinoidea</taxon>
        <taxon>Testudinidae</taxon>
        <taxon>Gopherus</taxon>
    </lineage>
</organism>
<dbReference type="PANTHER" id="PTHR24020">
    <property type="entry name" value="COLLAGEN ALPHA"/>
    <property type="match status" value="1"/>
</dbReference>
<evidence type="ECO:0000256" key="4">
    <source>
        <dbReference type="ARBA" id="ARBA00022729"/>
    </source>
</evidence>
<dbReference type="FunFam" id="3.40.50.410:FF:000004">
    <property type="entry name" value="collagen alpha-6(VI) chain"/>
    <property type="match status" value="2"/>
</dbReference>
<dbReference type="AlphaFoldDB" id="A0A8C4YR89"/>
<evidence type="ECO:0000313" key="10">
    <source>
        <dbReference type="Ensembl" id="ENSGEVP00005029332.1"/>
    </source>
</evidence>
<keyword evidence="7" id="KW-0379">Hydroxylation</keyword>
<evidence type="ECO:0000256" key="2">
    <source>
        <dbReference type="ARBA" id="ARBA00022525"/>
    </source>
</evidence>
<dbReference type="GeneTree" id="ENSGT00940000155619"/>
<feature type="signal peptide" evidence="8">
    <location>
        <begin position="1"/>
        <end position="22"/>
    </location>
</feature>
<evidence type="ECO:0000256" key="1">
    <source>
        <dbReference type="ARBA" id="ARBA00004498"/>
    </source>
</evidence>
<dbReference type="Gene3D" id="3.40.50.410">
    <property type="entry name" value="von Willebrand factor, type A domain"/>
    <property type="match status" value="2"/>
</dbReference>
<dbReference type="PROSITE" id="PS50234">
    <property type="entry name" value="VWFA"/>
    <property type="match status" value="2"/>
</dbReference>
<evidence type="ECO:0000256" key="8">
    <source>
        <dbReference type="SAM" id="SignalP"/>
    </source>
</evidence>
<keyword evidence="11" id="KW-1185">Reference proteome</keyword>
<gene>
    <name evidence="10" type="primary">COL6A6</name>
</gene>
<evidence type="ECO:0000256" key="3">
    <source>
        <dbReference type="ARBA" id="ARBA00022530"/>
    </source>
</evidence>
<keyword evidence="4 8" id="KW-0732">Signal</keyword>
<evidence type="ECO:0000313" key="11">
    <source>
        <dbReference type="Proteomes" id="UP000694390"/>
    </source>
</evidence>
<dbReference type="SUPFAM" id="SSF53300">
    <property type="entry name" value="vWA-like"/>
    <property type="match status" value="2"/>
</dbReference>
<evidence type="ECO:0000256" key="6">
    <source>
        <dbReference type="ARBA" id="ARBA00023180"/>
    </source>
</evidence>
<reference evidence="10" key="3">
    <citation type="submission" date="2025-09" db="UniProtKB">
        <authorList>
            <consortium name="Ensembl"/>
        </authorList>
    </citation>
    <scope>IDENTIFICATION</scope>
</reference>
<dbReference type="Proteomes" id="UP000694390">
    <property type="component" value="Chromosome 2"/>
</dbReference>
<feature type="chain" id="PRO_5034590043" evidence="8">
    <location>
        <begin position="23"/>
        <end position="472"/>
    </location>
</feature>
<comment type="subcellular location">
    <subcellularLocation>
        <location evidence="1">Secreted</location>
        <location evidence="1">Extracellular space</location>
        <location evidence="1">Extracellular matrix</location>
    </subcellularLocation>
</comment>
<proteinExistence type="predicted"/>
<dbReference type="PRINTS" id="PR00453">
    <property type="entry name" value="VWFADOMAIN"/>
</dbReference>
<evidence type="ECO:0000256" key="7">
    <source>
        <dbReference type="ARBA" id="ARBA00023278"/>
    </source>
</evidence>
<feature type="domain" description="VWFA" evidence="9">
    <location>
        <begin position="281"/>
        <end position="450"/>
    </location>
</feature>
<dbReference type="GO" id="GO:0005576">
    <property type="term" value="C:extracellular region"/>
    <property type="evidence" value="ECO:0007669"/>
    <property type="project" value="UniProtKB-SubCell"/>
</dbReference>
<feature type="domain" description="VWFA" evidence="9">
    <location>
        <begin position="26"/>
        <end position="196"/>
    </location>
</feature>
<dbReference type="InterPro" id="IPR036465">
    <property type="entry name" value="vWFA_dom_sf"/>
</dbReference>
<dbReference type="CDD" id="cd01472">
    <property type="entry name" value="vWA_collagen"/>
    <property type="match status" value="2"/>
</dbReference>
<dbReference type="InterPro" id="IPR002035">
    <property type="entry name" value="VWF_A"/>
</dbReference>
<name>A0A8C4YR89_9SAUR</name>
<dbReference type="PANTHER" id="PTHR24020:SF90">
    <property type="entry name" value="COLLAGEN ALPHA-1(XXI) CHAIN"/>
    <property type="match status" value="1"/>
</dbReference>
<dbReference type="Ensembl" id="ENSGEVT00005030814.1">
    <property type="protein sequence ID" value="ENSGEVP00005029332.1"/>
    <property type="gene ID" value="ENSGEVG00005020533.1"/>
</dbReference>
<sequence length="472" mass="53020">RNWRGGQSMWSLMLLTWRCVDTEEADIYVLIDGSTSIYPVDFGDIKKFLKEVIKMFNIGLNKVRFGAVQFSQSRSLEFELDEYSKRDDLETAIDNIRQIYGNTYIGEALTFMQPLFKKAREQRAGRVPCHLIVLTDGKSHDSVKESAERLRSEMVNIYAIGVKDADEAQLLEIAGSKSRTYFVQEFDSLKNIKNEIVQGILSCNSCGTHTSSSPVIPHPPIHPPTSLFPHLPSTARNLSIHPSIPDHAVPVKSINLFLMYSLDYTNINMFSSIACKEMTADIMFLVDSSGSIGPENFSKMKNFMRELVNKSDISRDRVQVGVVQFSDIKKEEFQLNQYSSKSDIFSAIDKMSLIGETTLTGGALTFVADYFRPPKGARPAVRKILILITDGEARDAVESPAKALRDQGVVIYSVGVFNANKTQLEEISGKHELVFYIENFDILKHIEDEIIFGICTPHEGKIWLTVPGGLSY</sequence>
<evidence type="ECO:0000256" key="5">
    <source>
        <dbReference type="ARBA" id="ARBA00022737"/>
    </source>
</evidence>
<evidence type="ECO:0000259" key="9">
    <source>
        <dbReference type="PROSITE" id="PS50234"/>
    </source>
</evidence>
<dbReference type="Pfam" id="PF00092">
    <property type="entry name" value="VWA"/>
    <property type="match status" value="2"/>
</dbReference>
<dbReference type="InterPro" id="IPR050525">
    <property type="entry name" value="ECM_Assembly_Org"/>
</dbReference>
<keyword evidence="5" id="KW-0677">Repeat</keyword>
<keyword evidence="2" id="KW-0964">Secreted</keyword>
<reference evidence="10" key="1">
    <citation type="submission" date="2019-06" db="EMBL/GenBank/DDBJ databases">
        <title>G10K-VGP Goodes thornscrub tortoise genome, primary haplotype.</title>
        <authorList>
            <person name="Murphy B."/>
            <person name="Edwards T."/>
            <person name="Rhie A."/>
            <person name="Koren S."/>
            <person name="Phillippy A."/>
            <person name="Fedrigo O."/>
            <person name="Haase B."/>
            <person name="Mountcastle J."/>
            <person name="Lewin H."/>
            <person name="Damas J."/>
            <person name="Howe K."/>
            <person name="Formenti G."/>
            <person name="Myers G."/>
            <person name="Durbin R."/>
            <person name="Jarvis E.D."/>
        </authorList>
    </citation>
    <scope>NUCLEOTIDE SEQUENCE [LARGE SCALE GENOMIC DNA]</scope>
</reference>
<accession>A0A8C4YR89</accession>